<evidence type="ECO:0000313" key="1">
    <source>
        <dbReference type="EMBL" id="MBW82881.1"/>
    </source>
</evidence>
<proteinExistence type="predicted"/>
<accession>A0A2P2INT4</accession>
<name>A0A2P2INT4_RHIMU</name>
<reference evidence="1" key="1">
    <citation type="submission" date="2018-02" db="EMBL/GenBank/DDBJ databases">
        <title>Rhizophora mucronata_Transcriptome.</title>
        <authorList>
            <person name="Meera S.P."/>
            <person name="Sreeshan A."/>
            <person name="Augustine A."/>
        </authorList>
    </citation>
    <scope>NUCLEOTIDE SEQUENCE</scope>
    <source>
        <tissue evidence="1">Leaf</tissue>
    </source>
</reference>
<organism evidence="1">
    <name type="scientific">Rhizophora mucronata</name>
    <name type="common">Asiatic mangrove</name>
    <dbReference type="NCBI Taxonomy" id="61149"/>
    <lineage>
        <taxon>Eukaryota</taxon>
        <taxon>Viridiplantae</taxon>
        <taxon>Streptophyta</taxon>
        <taxon>Embryophyta</taxon>
        <taxon>Tracheophyta</taxon>
        <taxon>Spermatophyta</taxon>
        <taxon>Magnoliopsida</taxon>
        <taxon>eudicotyledons</taxon>
        <taxon>Gunneridae</taxon>
        <taxon>Pentapetalae</taxon>
        <taxon>rosids</taxon>
        <taxon>fabids</taxon>
        <taxon>Malpighiales</taxon>
        <taxon>Rhizophoraceae</taxon>
        <taxon>Rhizophora</taxon>
    </lineage>
</organism>
<sequence length="36" mass="4257">MSLLTNKKRCLQSINPDDMYLFDCFRAISETIDFLN</sequence>
<dbReference type="AlphaFoldDB" id="A0A2P2INT4"/>
<protein>
    <submittedName>
        <fullName evidence="1">Uncharacterized protein</fullName>
    </submittedName>
</protein>
<dbReference type="EMBL" id="GGEC01002398">
    <property type="protein sequence ID" value="MBW82881.1"/>
    <property type="molecule type" value="Transcribed_RNA"/>
</dbReference>